<evidence type="ECO:0000313" key="11">
    <source>
        <dbReference type="EMBL" id="CAE6423881.1"/>
    </source>
</evidence>
<keyword evidence="6 10" id="KW-0560">Oxidoreductase</keyword>
<evidence type="ECO:0000256" key="5">
    <source>
        <dbReference type="ARBA" id="ARBA00022723"/>
    </source>
</evidence>
<keyword evidence="8 10" id="KW-0503">Monooxygenase</keyword>
<dbReference type="GO" id="GO:0005506">
    <property type="term" value="F:iron ion binding"/>
    <property type="evidence" value="ECO:0007669"/>
    <property type="project" value="InterPro"/>
</dbReference>
<dbReference type="GO" id="GO:0016705">
    <property type="term" value="F:oxidoreductase activity, acting on paired donors, with incorporation or reduction of molecular oxygen"/>
    <property type="evidence" value="ECO:0007669"/>
    <property type="project" value="InterPro"/>
</dbReference>
<dbReference type="AlphaFoldDB" id="A0A8H3AJ20"/>
<dbReference type="InterPro" id="IPR050364">
    <property type="entry name" value="Cytochrome_P450_fung"/>
</dbReference>
<gene>
    <name evidence="11" type="ORF">RDB_LOCUS12539</name>
</gene>
<dbReference type="PANTHER" id="PTHR46300">
    <property type="entry name" value="P450, PUTATIVE (EUROFUNG)-RELATED-RELATED"/>
    <property type="match status" value="1"/>
</dbReference>
<evidence type="ECO:0000256" key="6">
    <source>
        <dbReference type="ARBA" id="ARBA00023002"/>
    </source>
</evidence>
<comment type="caution">
    <text evidence="11">The sequence shown here is derived from an EMBL/GenBank/DDBJ whole genome shotgun (WGS) entry which is preliminary data.</text>
</comment>
<feature type="binding site" description="axial binding residue" evidence="9">
    <location>
        <position position="439"/>
    </location>
    <ligand>
        <name>heme</name>
        <dbReference type="ChEBI" id="CHEBI:30413"/>
    </ligand>
    <ligandPart>
        <name>Fe</name>
        <dbReference type="ChEBI" id="CHEBI:18248"/>
    </ligandPart>
</feature>
<protein>
    <recommendedName>
        <fullName evidence="13">O-methylsterigmatocystin oxidoreductase</fullName>
    </recommendedName>
</protein>
<evidence type="ECO:0000256" key="9">
    <source>
        <dbReference type="PIRSR" id="PIRSR602401-1"/>
    </source>
</evidence>
<dbReference type="InterPro" id="IPR001128">
    <property type="entry name" value="Cyt_P450"/>
</dbReference>
<evidence type="ECO:0000256" key="3">
    <source>
        <dbReference type="ARBA" id="ARBA00010617"/>
    </source>
</evidence>
<dbReference type="CDD" id="cd11065">
    <property type="entry name" value="CYP64-like"/>
    <property type="match status" value="1"/>
</dbReference>
<evidence type="ECO:0000256" key="7">
    <source>
        <dbReference type="ARBA" id="ARBA00023004"/>
    </source>
</evidence>
<dbReference type="PROSITE" id="PS00086">
    <property type="entry name" value="CYTOCHROME_P450"/>
    <property type="match status" value="1"/>
</dbReference>
<comment type="similarity">
    <text evidence="3 10">Belongs to the cytochrome P450 family.</text>
</comment>
<name>A0A8H3AJ20_9AGAM</name>
<evidence type="ECO:0000256" key="4">
    <source>
        <dbReference type="ARBA" id="ARBA00022617"/>
    </source>
</evidence>
<comment type="pathway">
    <text evidence="2">Secondary metabolite biosynthesis.</text>
</comment>
<dbReference type="PANTHER" id="PTHR46300:SF7">
    <property type="entry name" value="P450, PUTATIVE (EUROFUNG)-RELATED"/>
    <property type="match status" value="1"/>
</dbReference>
<sequence length="516" mass="58714">MTLTTTDVTVIVSTLACFAAMYKESKKSTLSLPPGPQRWPIFGSLFSMPGDDDMREKFVEWKHKYGDVVYARVLGQEIVILNSREAAFELLECRSFKYSDRPRLVMANELVGWGNSLATMAYGDRHKRMRKLFHEGMSPKAIQKLDYMLENEMTRFVQNLLEAPEKLHSHARRATNATVFKVTYGYDVKDGYDPILAKAEETVDMFSYVTLPGTWLVDSFPSLKHLPWAPFKSKVQEWQKLVYEFRDMPADFTIDRMARGKHEPSLMSNWFDRAEEQPGGRTDEDDLFIKWAGASIHGGATDTTISAIQTFFLAMIYYPEVQKAAQAEIDRFVGNDRLPKLSDRDSLPYLEAVCKEVLRWQPVAPFAIPHRLGPEDDIYQGMRIPAGCILIPNIWGMSRDPTIYGDPETFKPERFIDTENHEAEFDVQNYIFGFGRRRCPGIALAQSSVWLAVVMVLAVYDITPTLDASGKPIMPDLKYSQSTISAPKPFPCTIKPRSLNAEKLIRDSIEGQAPRV</sequence>
<proteinExistence type="inferred from homology"/>
<dbReference type="Gene3D" id="1.10.630.10">
    <property type="entry name" value="Cytochrome P450"/>
    <property type="match status" value="1"/>
</dbReference>
<accession>A0A8H3AJ20</accession>
<dbReference type="Proteomes" id="UP000663850">
    <property type="component" value="Unassembled WGS sequence"/>
</dbReference>
<evidence type="ECO:0000256" key="2">
    <source>
        <dbReference type="ARBA" id="ARBA00005179"/>
    </source>
</evidence>
<keyword evidence="4 9" id="KW-0349">Heme</keyword>
<dbReference type="SUPFAM" id="SSF48264">
    <property type="entry name" value="Cytochrome P450"/>
    <property type="match status" value="1"/>
</dbReference>
<comment type="cofactor">
    <cofactor evidence="1 9">
        <name>heme</name>
        <dbReference type="ChEBI" id="CHEBI:30413"/>
    </cofactor>
</comment>
<keyword evidence="7 9" id="KW-0408">Iron</keyword>
<organism evidence="11 12">
    <name type="scientific">Rhizoctonia solani</name>
    <dbReference type="NCBI Taxonomy" id="456999"/>
    <lineage>
        <taxon>Eukaryota</taxon>
        <taxon>Fungi</taxon>
        <taxon>Dikarya</taxon>
        <taxon>Basidiomycota</taxon>
        <taxon>Agaricomycotina</taxon>
        <taxon>Agaricomycetes</taxon>
        <taxon>Cantharellales</taxon>
        <taxon>Ceratobasidiaceae</taxon>
        <taxon>Rhizoctonia</taxon>
    </lineage>
</organism>
<dbReference type="GO" id="GO:0004497">
    <property type="term" value="F:monooxygenase activity"/>
    <property type="evidence" value="ECO:0007669"/>
    <property type="project" value="UniProtKB-KW"/>
</dbReference>
<dbReference type="Pfam" id="PF00067">
    <property type="entry name" value="p450"/>
    <property type="match status" value="1"/>
</dbReference>
<evidence type="ECO:0000313" key="12">
    <source>
        <dbReference type="Proteomes" id="UP000663850"/>
    </source>
</evidence>
<dbReference type="PRINTS" id="PR00463">
    <property type="entry name" value="EP450I"/>
</dbReference>
<evidence type="ECO:0000256" key="1">
    <source>
        <dbReference type="ARBA" id="ARBA00001971"/>
    </source>
</evidence>
<reference evidence="11" key="1">
    <citation type="submission" date="2021-01" db="EMBL/GenBank/DDBJ databases">
        <authorList>
            <person name="Kaushik A."/>
        </authorList>
    </citation>
    <scope>NUCLEOTIDE SEQUENCE</scope>
    <source>
        <strain evidence="11">Type strain: AG8-Rh-89/</strain>
    </source>
</reference>
<evidence type="ECO:0000256" key="8">
    <source>
        <dbReference type="ARBA" id="ARBA00023033"/>
    </source>
</evidence>
<dbReference type="InterPro" id="IPR036396">
    <property type="entry name" value="Cyt_P450_sf"/>
</dbReference>
<dbReference type="InterPro" id="IPR017972">
    <property type="entry name" value="Cyt_P450_CS"/>
</dbReference>
<keyword evidence="5 9" id="KW-0479">Metal-binding</keyword>
<dbReference type="GO" id="GO:0020037">
    <property type="term" value="F:heme binding"/>
    <property type="evidence" value="ECO:0007669"/>
    <property type="project" value="InterPro"/>
</dbReference>
<evidence type="ECO:0000256" key="10">
    <source>
        <dbReference type="RuleBase" id="RU000461"/>
    </source>
</evidence>
<dbReference type="InterPro" id="IPR002401">
    <property type="entry name" value="Cyt_P450_E_grp-I"/>
</dbReference>
<dbReference type="EMBL" id="CAJMWZ010000699">
    <property type="protein sequence ID" value="CAE6423881.1"/>
    <property type="molecule type" value="Genomic_DNA"/>
</dbReference>
<evidence type="ECO:0008006" key="13">
    <source>
        <dbReference type="Google" id="ProtNLM"/>
    </source>
</evidence>